<gene>
    <name evidence="2" type="ORF">FB45DRAFT_756534</name>
</gene>
<protein>
    <submittedName>
        <fullName evidence="2">Uncharacterized protein</fullName>
    </submittedName>
</protein>
<name>A0AAD7BCV0_9AGAR</name>
<dbReference type="EMBL" id="JARKIF010000021">
    <property type="protein sequence ID" value="KAJ7617377.1"/>
    <property type="molecule type" value="Genomic_DNA"/>
</dbReference>
<accession>A0AAD7BCV0</accession>
<evidence type="ECO:0000313" key="2">
    <source>
        <dbReference type="EMBL" id="KAJ7617377.1"/>
    </source>
</evidence>
<proteinExistence type="predicted"/>
<keyword evidence="3" id="KW-1185">Reference proteome</keyword>
<reference evidence="2" key="1">
    <citation type="submission" date="2023-03" db="EMBL/GenBank/DDBJ databases">
        <title>Massive genome expansion in bonnet fungi (Mycena s.s.) driven by repeated elements and novel gene families across ecological guilds.</title>
        <authorList>
            <consortium name="Lawrence Berkeley National Laboratory"/>
            <person name="Harder C.B."/>
            <person name="Miyauchi S."/>
            <person name="Viragh M."/>
            <person name="Kuo A."/>
            <person name="Thoen E."/>
            <person name="Andreopoulos B."/>
            <person name="Lu D."/>
            <person name="Skrede I."/>
            <person name="Drula E."/>
            <person name="Henrissat B."/>
            <person name="Morin E."/>
            <person name="Kohler A."/>
            <person name="Barry K."/>
            <person name="LaButti K."/>
            <person name="Morin E."/>
            <person name="Salamov A."/>
            <person name="Lipzen A."/>
            <person name="Mereny Z."/>
            <person name="Hegedus B."/>
            <person name="Baldrian P."/>
            <person name="Stursova M."/>
            <person name="Weitz H."/>
            <person name="Taylor A."/>
            <person name="Grigoriev I.V."/>
            <person name="Nagy L.G."/>
            <person name="Martin F."/>
            <person name="Kauserud H."/>
        </authorList>
    </citation>
    <scope>NUCLEOTIDE SEQUENCE</scope>
    <source>
        <strain evidence="2">9284</strain>
    </source>
</reference>
<organism evidence="2 3">
    <name type="scientific">Roridomyces roridus</name>
    <dbReference type="NCBI Taxonomy" id="1738132"/>
    <lineage>
        <taxon>Eukaryota</taxon>
        <taxon>Fungi</taxon>
        <taxon>Dikarya</taxon>
        <taxon>Basidiomycota</taxon>
        <taxon>Agaricomycotina</taxon>
        <taxon>Agaricomycetes</taxon>
        <taxon>Agaricomycetidae</taxon>
        <taxon>Agaricales</taxon>
        <taxon>Marasmiineae</taxon>
        <taxon>Mycenaceae</taxon>
        <taxon>Roridomyces</taxon>
    </lineage>
</organism>
<dbReference type="AlphaFoldDB" id="A0AAD7BCV0"/>
<comment type="caution">
    <text evidence="2">The sequence shown here is derived from an EMBL/GenBank/DDBJ whole genome shotgun (WGS) entry which is preliminary data.</text>
</comment>
<dbReference type="Proteomes" id="UP001221142">
    <property type="component" value="Unassembled WGS sequence"/>
</dbReference>
<evidence type="ECO:0000256" key="1">
    <source>
        <dbReference type="SAM" id="MobiDB-lite"/>
    </source>
</evidence>
<feature type="region of interest" description="Disordered" evidence="1">
    <location>
        <begin position="79"/>
        <end position="137"/>
    </location>
</feature>
<evidence type="ECO:0000313" key="3">
    <source>
        <dbReference type="Proteomes" id="UP001221142"/>
    </source>
</evidence>
<sequence>MPPPDFGLTRPSKDTILTSGVGTKVCPATETLPAREVFHKVQAAIRPLLNHAQTREQVDQLLQSLSGIAYEEHARATIHDPTPIWHKGRPRTQRLTGATEARVAGGGGQTAKRRREKENHDAEEELEEPPSKKKKMIRRCRLCKREGHYRSTCPLNTK</sequence>